<dbReference type="RefSeq" id="WP_161839017.1">
    <property type="nucleotide sequence ID" value="NZ_CP048000.1"/>
</dbReference>
<evidence type="ECO:0000313" key="2">
    <source>
        <dbReference type="Proteomes" id="UP000464314"/>
    </source>
</evidence>
<reference evidence="1 2" key="1">
    <citation type="submission" date="2020-01" db="EMBL/GenBank/DDBJ databases">
        <title>Genome analysis of Anaerocolumna sp. CBA3638.</title>
        <authorList>
            <person name="Kim J."/>
            <person name="Roh S.W."/>
        </authorList>
    </citation>
    <scope>NUCLEOTIDE SEQUENCE [LARGE SCALE GENOMIC DNA]</scope>
    <source>
        <strain evidence="1 2">CBA3638</strain>
    </source>
</reference>
<proteinExistence type="predicted"/>
<gene>
    <name evidence="1" type="ORF">Ana3638_16545</name>
</gene>
<evidence type="ECO:0000313" key="1">
    <source>
        <dbReference type="EMBL" id="QHQ62192.1"/>
    </source>
</evidence>
<organism evidence="1 2">
    <name type="scientific">Anaerocolumna sedimenticola</name>
    <dbReference type="NCBI Taxonomy" id="2696063"/>
    <lineage>
        <taxon>Bacteria</taxon>
        <taxon>Bacillati</taxon>
        <taxon>Bacillota</taxon>
        <taxon>Clostridia</taxon>
        <taxon>Lachnospirales</taxon>
        <taxon>Lachnospiraceae</taxon>
        <taxon>Anaerocolumna</taxon>
    </lineage>
</organism>
<dbReference type="KEGG" id="anr:Ana3638_16545"/>
<name>A0A6P1TPS3_9FIRM</name>
<dbReference type="AlphaFoldDB" id="A0A6P1TPS3"/>
<protein>
    <submittedName>
        <fullName evidence="1">Uncharacterized protein</fullName>
    </submittedName>
</protein>
<sequence length="52" mass="5859">MEKTILDAIAQSLVDNLPDYPKVIFRVEGQAYESGHLAYGLNEVYLDNSKTK</sequence>
<dbReference type="Proteomes" id="UP000464314">
    <property type="component" value="Chromosome"/>
</dbReference>
<keyword evidence="2" id="KW-1185">Reference proteome</keyword>
<dbReference type="EMBL" id="CP048000">
    <property type="protein sequence ID" value="QHQ62192.1"/>
    <property type="molecule type" value="Genomic_DNA"/>
</dbReference>
<accession>A0A6P1TPS3</accession>